<proteinExistence type="inferred from homology"/>
<evidence type="ECO:0000256" key="3">
    <source>
        <dbReference type="ARBA" id="ARBA00022475"/>
    </source>
</evidence>
<dbReference type="Proteomes" id="UP000295511">
    <property type="component" value="Unassembled WGS sequence"/>
</dbReference>
<evidence type="ECO:0000313" key="10">
    <source>
        <dbReference type="EMBL" id="TDF92469.1"/>
    </source>
</evidence>
<organism evidence="10 11">
    <name type="scientific">Arthrobacter terricola</name>
    <dbReference type="NCBI Taxonomy" id="2547396"/>
    <lineage>
        <taxon>Bacteria</taxon>
        <taxon>Bacillati</taxon>
        <taxon>Actinomycetota</taxon>
        <taxon>Actinomycetes</taxon>
        <taxon>Micrococcales</taxon>
        <taxon>Micrococcaceae</taxon>
        <taxon>Arthrobacter</taxon>
    </lineage>
</organism>
<keyword evidence="7 8" id="KW-0472">Membrane</keyword>
<evidence type="ECO:0000256" key="4">
    <source>
        <dbReference type="ARBA" id="ARBA00022692"/>
    </source>
</evidence>
<dbReference type="EMBL" id="SMRU01000023">
    <property type="protein sequence ID" value="TDF92469.1"/>
    <property type="molecule type" value="Genomic_DNA"/>
</dbReference>
<dbReference type="CDD" id="cd06261">
    <property type="entry name" value="TM_PBP2"/>
    <property type="match status" value="1"/>
</dbReference>
<comment type="caution">
    <text evidence="10">The sequence shown here is derived from an EMBL/GenBank/DDBJ whole genome shotgun (WGS) entry which is preliminary data.</text>
</comment>
<feature type="transmembrane region" description="Helical" evidence="8">
    <location>
        <begin position="109"/>
        <end position="129"/>
    </location>
</feature>
<feature type="domain" description="ABC transmembrane type-1" evidence="9">
    <location>
        <begin position="73"/>
        <end position="279"/>
    </location>
</feature>
<evidence type="ECO:0000256" key="1">
    <source>
        <dbReference type="ARBA" id="ARBA00004651"/>
    </source>
</evidence>
<name>A0A4R5KBB3_9MICC</name>
<dbReference type="NCBIfam" id="TIGR01726">
    <property type="entry name" value="HEQRo_perm_3TM"/>
    <property type="match status" value="1"/>
</dbReference>
<dbReference type="OrthoDB" id="92598at2"/>
<gene>
    <name evidence="10" type="ORF">E1809_18215</name>
</gene>
<evidence type="ECO:0000256" key="6">
    <source>
        <dbReference type="ARBA" id="ARBA00022989"/>
    </source>
</evidence>
<dbReference type="PANTHER" id="PTHR30614">
    <property type="entry name" value="MEMBRANE COMPONENT OF AMINO ACID ABC TRANSPORTER"/>
    <property type="match status" value="1"/>
</dbReference>
<dbReference type="Pfam" id="PF00528">
    <property type="entry name" value="BPD_transp_1"/>
    <property type="match status" value="1"/>
</dbReference>
<evidence type="ECO:0000259" key="9">
    <source>
        <dbReference type="PROSITE" id="PS50928"/>
    </source>
</evidence>
<dbReference type="AlphaFoldDB" id="A0A4R5KBB3"/>
<dbReference type="FunFam" id="1.10.3720.10:FF:000006">
    <property type="entry name" value="Glutamate/aspartate ABC transporter, permease protein GltK"/>
    <property type="match status" value="1"/>
</dbReference>
<dbReference type="InterPro" id="IPR035906">
    <property type="entry name" value="MetI-like_sf"/>
</dbReference>
<dbReference type="RefSeq" id="WP_133205659.1">
    <property type="nucleotide sequence ID" value="NZ_SMRU01000023.1"/>
</dbReference>
<dbReference type="InterPro" id="IPR043429">
    <property type="entry name" value="ArtM/GltK/GlnP/TcyL/YhdX-like"/>
</dbReference>
<evidence type="ECO:0000313" key="11">
    <source>
        <dbReference type="Proteomes" id="UP000295511"/>
    </source>
</evidence>
<evidence type="ECO:0000256" key="7">
    <source>
        <dbReference type="ARBA" id="ARBA00023136"/>
    </source>
</evidence>
<dbReference type="Gene3D" id="1.10.3720.10">
    <property type="entry name" value="MetI-like"/>
    <property type="match status" value="1"/>
</dbReference>
<keyword evidence="11" id="KW-1185">Reference proteome</keyword>
<dbReference type="InterPro" id="IPR000515">
    <property type="entry name" value="MetI-like"/>
</dbReference>
<dbReference type="SUPFAM" id="SSF161098">
    <property type="entry name" value="MetI-like"/>
    <property type="match status" value="1"/>
</dbReference>
<protein>
    <submittedName>
        <fullName evidence="10">Amino acid ABC transporter permease</fullName>
    </submittedName>
</protein>
<dbReference type="PANTHER" id="PTHR30614:SF0">
    <property type="entry name" value="L-CYSTINE TRANSPORT SYSTEM PERMEASE PROTEIN TCYL"/>
    <property type="match status" value="1"/>
</dbReference>
<dbReference type="InterPro" id="IPR010065">
    <property type="entry name" value="AA_ABC_transptr_permease_3TM"/>
</dbReference>
<reference evidence="10 11" key="1">
    <citation type="submission" date="2019-03" db="EMBL/GenBank/DDBJ databases">
        <title>Whole genome sequence of Arthrobacter sp JH1-1.</title>
        <authorList>
            <person name="Trinh H.N."/>
        </authorList>
    </citation>
    <scope>NUCLEOTIDE SEQUENCE [LARGE SCALE GENOMIC DNA]</scope>
    <source>
        <strain evidence="10 11">JH1-1</strain>
    </source>
</reference>
<accession>A0A4R5KBB3</accession>
<evidence type="ECO:0000256" key="5">
    <source>
        <dbReference type="ARBA" id="ARBA00022970"/>
    </source>
</evidence>
<evidence type="ECO:0000256" key="8">
    <source>
        <dbReference type="RuleBase" id="RU363032"/>
    </source>
</evidence>
<keyword evidence="5" id="KW-0029">Amino-acid transport</keyword>
<feature type="transmembrane region" description="Helical" evidence="8">
    <location>
        <begin position="149"/>
        <end position="170"/>
    </location>
</feature>
<keyword evidence="6 8" id="KW-1133">Transmembrane helix</keyword>
<feature type="transmembrane region" description="Helical" evidence="8">
    <location>
        <begin position="258"/>
        <end position="277"/>
    </location>
</feature>
<dbReference type="PROSITE" id="PS50928">
    <property type="entry name" value="ABC_TM1"/>
    <property type="match status" value="1"/>
</dbReference>
<comment type="subcellular location">
    <subcellularLocation>
        <location evidence="1 8">Cell membrane</location>
        <topology evidence="1 8">Multi-pass membrane protein</topology>
    </subcellularLocation>
</comment>
<keyword evidence="2 8" id="KW-0813">Transport</keyword>
<dbReference type="GO" id="GO:0022857">
    <property type="term" value="F:transmembrane transporter activity"/>
    <property type="evidence" value="ECO:0007669"/>
    <property type="project" value="InterPro"/>
</dbReference>
<comment type="similarity">
    <text evidence="8">Belongs to the binding-protein-dependent transport system permease family.</text>
</comment>
<dbReference type="GO" id="GO:0043190">
    <property type="term" value="C:ATP-binding cassette (ABC) transporter complex"/>
    <property type="evidence" value="ECO:0007669"/>
    <property type="project" value="InterPro"/>
</dbReference>
<dbReference type="GO" id="GO:0006865">
    <property type="term" value="P:amino acid transport"/>
    <property type="evidence" value="ECO:0007669"/>
    <property type="project" value="UniProtKB-KW"/>
</dbReference>
<evidence type="ECO:0000256" key="2">
    <source>
        <dbReference type="ARBA" id="ARBA00022448"/>
    </source>
</evidence>
<keyword evidence="3" id="KW-1003">Cell membrane</keyword>
<keyword evidence="4 8" id="KW-0812">Transmembrane</keyword>
<feature type="transmembrane region" description="Helical" evidence="8">
    <location>
        <begin position="29"/>
        <end position="49"/>
    </location>
</feature>
<sequence>MVQTISHGSGNKINGTDPALKPRLRRRSVFEYLAWVVCSLIGAGILFSVSTNPNFKWDVVARYFTYETIINGLVLTIFLTVASMFLGTLLGLGLAIMRSSRIKPVAVTAGVYITLFRGTPVLVQLIFWFNISALYPDLTIGIPFTNIGMAVDVNSVMGPITAALIGLSLNQAAYMAEIIRGGFSAVGKGQIEAADSLGMSGAMKMRKVIIPQAMPSIIPATGNQFIGMFKETSLVSVLGVAELLQSAQLIYARTYETIPLLIVASLWYLVMTLLLSYPQSLLEKKYSRATSRLPRKAKKVVLTEQEGVAR</sequence>
<feature type="transmembrane region" description="Helical" evidence="8">
    <location>
        <begin position="69"/>
        <end position="97"/>
    </location>
</feature>